<proteinExistence type="predicted"/>
<dbReference type="OrthoDB" id="18481at2157"/>
<dbReference type="InterPro" id="IPR038765">
    <property type="entry name" value="Papain-like_cys_pep_sf"/>
</dbReference>
<dbReference type="STRING" id="49547.MBCUR_13940"/>
<dbReference type="Gene3D" id="3.10.620.30">
    <property type="match status" value="1"/>
</dbReference>
<evidence type="ECO:0000313" key="3">
    <source>
        <dbReference type="Proteomes" id="UP000077245"/>
    </source>
</evidence>
<organism evidence="2 3">
    <name type="scientific">Methanobrevibacter curvatus</name>
    <dbReference type="NCBI Taxonomy" id="49547"/>
    <lineage>
        <taxon>Archaea</taxon>
        <taxon>Methanobacteriati</taxon>
        <taxon>Methanobacteriota</taxon>
        <taxon>Methanomada group</taxon>
        <taxon>Methanobacteria</taxon>
        <taxon>Methanobacteriales</taxon>
        <taxon>Methanobacteriaceae</taxon>
        <taxon>Methanobrevibacter</taxon>
    </lineage>
</organism>
<dbReference type="PANTHER" id="PTHR33490">
    <property type="entry name" value="BLR5614 PROTEIN-RELATED"/>
    <property type="match status" value="1"/>
</dbReference>
<protein>
    <submittedName>
        <fullName evidence="2">Transglutaminase-like superfamily protein</fullName>
    </submittedName>
</protein>
<dbReference type="InterPro" id="IPR018975">
    <property type="entry name" value="Pseudomurein-binding_repeat"/>
</dbReference>
<dbReference type="Pfam" id="PF01841">
    <property type="entry name" value="Transglut_core"/>
    <property type="match status" value="1"/>
</dbReference>
<comment type="caution">
    <text evidence="2">The sequence shown here is derived from an EMBL/GenBank/DDBJ whole genome shotgun (WGS) entry which is preliminary data.</text>
</comment>
<sequence length="413" mass="46925">MKKPLLLIVACFILLSVGACYGSNVCDIEENINDNEDDSDGSGNINNIKLSLNNNNNNTNNSNNKPLSVNTVKPKTLSQKEIINVAKALNSYVKKNKKLPNYVTIKKYKFSIAEFSYMASKTVYNKYKNLKSKITVKHNIKNPSKPLGDNFKGKVSKKLYSTYAKSIVNFIDKNNRMPNYLSYKGVKVQYQTYVYWFSRLLEKSGSKLPKSFSLSIAKNNKINKYLPKYSSQKIVTPSKSKEDNGFNDNYKLNDKLTKKEKNLLNTYLKATKNCQSTNRIIKELSKSITKKCKTTIAKATAIYKWVQKNIDYVLYYNTKFGAVKTKTKGYGNCVDQAHISASLYRAAGIAARYVHGKCKFTSGVTYGHVWVQVLIGDTWVVSDTTSLRNSLGNVKNWDMNKYLLKGKYNEIKF</sequence>
<dbReference type="PANTHER" id="PTHR33490:SF3">
    <property type="entry name" value="CONSERVED INTEGRAL MEMBRANE PROTEIN"/>
    <property type="match status" value="1"/>
</dbReference>
<evidence type="ECO:0000259" key="1">
    <source>
        <dbReference type="SMART" id="SM00460"/>
    </source>
</evidence>
<dbReference type="PATRIC" id="fig|49547.3.peg.1490"/>
<keyword evidence="3" id="KW-1185">Reference proteome</keyword>
<dbReference type="InterPro" id="IPR002931">
    <property type="entry name" value="Transglutaminase-like"/>
</dbReference>
<dbReference type="Pfam" id="PF09373">
    <property type="entry name" value="PMBR"/>
    <property type="match status" value="1"/>
</dbReference>
<name>A0A166A3M8_9EURY</name>
<accession>A0A166A3M8</accession>
<dbReference type="Proteomes" id="UP000077245">
    <property type="component" value="Unassembled WGS sequence"/>
</dbReference>
<dbReference type="RefSeq" id="WP_067091948.1">
    <property type="nucleotide sequence ID" value="NZ_LWMV01000185.1"/>
</dbReference>
<evidence type="ECO:0000313" key="2">
    <source>
        <dbReference type="EMBL" id="KZX11522.1"/>
    </source>
</evidence>
<reference evidence="2 3" key="1">
    <citation type="submission" date="2016-04" db="EMBL/GenBank/DDBJ databases">
        <title>Genome sequence of Methanobrevibacter curvatus DSM 11111.</title>
        <authorList>
            <person name="Poehlein A."/>
            <person name="Seedorf H."/>
            <person name="Daniel R."/>
        </authorList>
    </citation>
    <scope>NUCLEOTIDE SEQUENCE [LARGE SCALE GENOMIC DNA]</scope>
    <source>
        <strain evidence="2 3">DSM 11111</strain>
    </source>
</reference>
<dbReference type="PROSITE" id="PS51257">
    <property type="entry name" value="PROKAR_LIPOPROTEIN"/>
    <property type="match status" value="1"/>
</dbReference>
<dbReference type="EMBL" id="LWMV01000185">
    <property type="protein sequence ID" value="KZX11522.1"/>
    <property type="molecule type" value="Genomic_DNA"/>
</dbReference>
<feature type="domain" description="Transglutaminase-like" evidence="1">
    <location>
        <begin position="325"/>
        <end position="386"/>
    </location>
</feature>
<dbReference type="AlphaFoldDB" id="A0A166A3M8"/>
<dbReference type="SUPFAM" id="SSF54001">
    <property type="entry name" value="Cysteine proteinases"/>
    <property type="match status" value="1"/>
</dbReference>
<dbReference type="SMART" id="SM00460">
    <property type="entry name" value="TGc"/>
    <property type="match status" value="1"/>
</dbReference>
<gene>
    <name evidence="2" type="ORF">MBCUR_13940</name>
</gene>